<reference evidence="2" key="3">
    <citation type="submission" date="2025-08" db="UniProtKB">
        <authorList>
            <consortium name="Ensembl"/>
        </authorList>
    </citation>
    <scope>IDENTIFICATION</scope>
    <source>
        <strain evidence="2">C57BL/6J</strain>
    </source>
</reference>
<protein>
    <submittedName>
        <fullName evidence="2">RIKEN cDNA 1190005I06 gene</fullName>
    </submittedName>
</protein>
<evidence type="ECO:0000256" key="1">
    <source>
        <dbReference type="SAM" id="MobiDB-lite"/>
    </source>
</evidence>
<dbReference type="Bgee" id="ENSMUSG00000043687">
    <property type="expression patterns" value="Expressed in animal zygote and 77 other cell types or tissues"/>
</dbReference>
<dbReference type="VEuPathDB" id="HostDB:ENSMUSG00000043687"/>
<dbReference type="AGR" id="MGI:1916168"/>
<reference evidence="2 4" key="2">
    <citation type="journal article" date="2011" name="PLoS Biol.">
        <title>Modernizing reference genome assemblies.</title>
        <authorList>
            <person name="Church D.M."/>
            <person name="Schneider V.A."/>
            <person name="Graves T."/>
            <person name="Auger K."/>
            <person name="Cunningham F."/>
            <person name="Bouk N."/>
            <person name="Chen H.C."/>
            <person name="Agarwala R."/>
            <person name="McLaren W.M."/>
            <person name="Ritchie G.R."/>
            <person name="Albracht D."/>
            <person name="Kremitzki M."/>
            <person name="Rock S."/>
            <person name="Kotkiewicz H."/>
            <person name="Kremitzki C."/>
            <person name="Wollam A."/>
            <person name="Trani L."/>
            <person name="Fulton L."/>
            <person name="Fulton R."/>
            <person name="Matthews L."/>
            <person name="Whitehead S."/>
            <person name="Chow W."/>
            <person name="Torrance J."/>
            <person name="Dunn M."/>
            <person name="Harden G."/>
            <person name="Threadgold G."/>
            <person name="Wood J."/>
            <person name="Collins J."/>
            <person name="Heath P."/>
            <person name="Griffiths G."/>
            <person name="Pelan S."/>
            <person name="Grafham D."/>
            <person name="Eichler E.E."/>
            <person name="Weinstock G."/>
            <person name="Mardis E.R."/>
            <person name="Wilson R.K."/>
            <person name="Howe K."/>
            <person name="Flicek P."/>
            <person name="Hubbard T."/>
        </authorList>
    </citation>
    <scope>NUCLEOTIDE SEQUENCE [LARGE SCALE GENOMIC DNA]</scope>
    <source>
        <strain evidence="2 4">C57BL/6J</strain>
    </source>
</reference>
<dbReference type="ExpressionAtlas" id="D6RIP9">
    <property type="expression patterns" value="baseline and differential"/>
</dbReference>
<keyword evidence="4" id="KW-1185">Reference proteome</keyword>
<dbReference type="Proteomes" id="UP000000589">
    <property type="component" value="Chromosome 8"/>
</dbReference>
<dbReference type="HOGENOM" id="CLU_3105743_0_0_1"/>
<evidence type="ECO:0000313" key="2">
    <source>
        <dbReference type="Ensembl" id="ENSMUSP00000121882.2"/>
    </source>
</evidence>
<dbReference type="GeneTree" id="ENSGT00390000015933"/>
<accession>D6RIP9</accession>
<name>D6RIP9_MOUSE</name>
<feature type="region of interest" description="Disordered" evidence="1">
    <location>
        <begin position="16"/>
        <end position="51"/>
    </location>
</feature>
<reference evidence="2" key="4">
    <citation type="submission" date="2025-09" db="UniProtKB">
        <authorList>
            <consortium name="Ensembl"/>
        </authorList>
    </citation>
    <scope>IDENTIFICATION</scope>
    <source>
        <strain evidence="2">C57BL/6J</strain>
    </source>
</reference>
<dbReference type="AlphaFoldDB" id="D6RIP9"/>
<sequence length="51" mass="5338">MTPAAHGCKRVAWCPSRPPASAPSAPQEAVSVRAPCAPRRTHRDLGFGDLG</sequence>
<dbReference type="Ensembl" id="ENSMUST00000144417.2">
    <property type="protein sequence ID" value="ENSMUSP00000121882.2"/>
    <property type="gene ID" value="ENSMUSG00000043687.17"/>
</dbReference>
<organism evidence="2 4">
    <name type="scientific">Mus musculus</name>
    <name type="common">Mouse</name>
    <dbReference type="NCBI Taxonomy" id="10090"/>
    <lineage>
        <taxon>Eukaryota</taxon>
        <taxon>Metazoa</taxon>
        <taxon>Chordata</taxon>
        <taxon>Craniata</taxon>
        <taxon>Vertebrata</taxon>
        <taxon>Euteleostomi</taxon>
        <taxon>Mammalia</taxon>
        <taxon>Eutheria</taxon>
        <taxon>Euarchontoglires</taxon>
        <taxon>Glires</taxon>
        <taxon>Rodentia</taxon>
        <taxon>Myomorpha</taxon>
        <taxon>Muroidea</taxon>
        <taxon>Muridae</taxon>
        <taxon>Murinae</taxon>
        <taxon>Mus</taxon>
        <taxon>Mus</taxon>
    </lineage>
</organism>
<dbReference type="OrthoDB" id="9451159at2759"/>
<reference evidence="2 4" key="1">
    <citation type="journal article" date="2009" name="PLoS Biol.">
        <title>Lineage-specific biology revealed by a finished genome assembly of the mouse.</title>
        <authorList>
            <consortium name="Mouse Genome Sequencing Consortium"/>
            <person name="Church D.M."/>
            <person name="Goodstadt L."/>
            <person name="Hillier L.W."/>
            <person name="Zody M.C."/>
            <person name="Goldstein S."/>
            <person name="She X."/>
            <person name="Bult C.J."/>
            <person name="Agarwala R."/>
            <person name="Cherry J.L."/>
            <person name="DiCuccio M."/>
            <person name="Hlavina W."/>
            <person name="Kapustin Y."/>
            <person name="Meric P."/>
            <person name="Maglott D."/>
            <person name="Birtle Z."/>
            <person name="Marques A.C."/>
            <person name="Graves T."/>
            <person name="Zhou S."/>
            <person name="Teague B."/>
            <person name="Potamousis K."/>
            <person name="Churas C."/>
            <person name="Place M."/>
            <person name="Herschleb J."/>
            <person name="Runnheim R."/>
            <person name="Forrest D."/>
            <person name="Amos-Landgraf J."/>
            <person name="Schwartz D.C."/>
            <person name="Cheng Z."/>
            <person name="Lindblad-Toh K."/>
            <person name="Eichler E.E."/>
            <person name="Ponting C.P."/>
        </authorList>
    </citation>
    <scope>NUCLEOTIDE SEQUENCE [LARGE SCALE GENOMIC DNA]</scope>
    <source>
        <strain evidence="2 4">C57BL/6J</strain>
    </source>
</reference>
<evidence type="ECO:0000313" key="4">
    <source>
        <dbReference type="Proteomes" id="UP000000589"/>
    </source>
</evidence>
<evidence type="ECO:0000313" key="3">
    <source>
        <dbReference type="MGI" id="MGI:1916168"/>
    </source>
</evidence>
<dbReference type="MGI" id="MGI:1916168">
    <property type="gene designation" value="1190005I06Rik"/>
</dbReference>
<gene>
    <name evidence="2 3" type="primary">1190005I06Rik</name>
</gene>
<proteinExistence type="predicted"/>